<dbReference type="EMBL" id="NBBI01000009">
    <property type="protein sequence ID" value="OWK27805.1"/>
    <property type="molecule type" value="Genomic_DNA"/>
</dbReference>
<comment type="caution">
    <text evidence="2">The sequence shown here is derived from an EMBL/GenBank/DDBJ whole genome shotgun (WGS) entry which is preliminary data.</text>
</comment>
<dbReference type="AlphaFoldDB" id="A0A2D0A4U7"/>
<sequence length="67" mass="7737">MRIEPQFDPIFDRGEQRSDDRARPEHAAFAFDGWSMSPLEPLVHGRNSRSAATVRHHAALEQLLVRR</sequence>
<keyword evidence="3" id="KW-1185">Reference proteome</keyword>
<evidence type="ECO:0000256" key="1">
    <source>
        <dbReference type="SAM" id="MobiDB-lite"/>
    </source>
</evidence>
<name>A0A2D0A4U7_9SPHN</name>
<dbReference type="Proteomes" id="UP000197290">
    <property type="component" value="Unassembled WGS sequence"/>
</dbReference>
<accession>A0A2D0A4U7</accession>
<evidence type="ECO:0000313" key="3">
    <source>
        <dbReference type="Proteomes" id="UP000197290"/>
    </source>
</evidence>
<feature type="region of interest" description="Disordered" evidence="1">
    <location>
        <begin position="1"/>
        <end position="23"/>
    </location>
</feature>
<proteinExistence type="predicted"/>
<reference evidence="2 3" key="1">
    <citation type="submission" date="2017-03" db="EMBL/GenBank/DDBJ databases">
        <title>Genome sequence of Sphingomonas dokdonensis DSM 21029.</title>
        <authorList>
            <person name="Poehlein A."/>
            <person name="Wuebbeler J.H."/>
            <person name="Steinbuechel A."/>
            <person name="Daniel R."/>
        </authorList>
    </citation>
    <scope>NUCLEOTIDE SEQUENCE [LARGE SCALE GENOMIC DNA]</scope>
    <source>
        <strain evidence="2 3">DSM 21029</strain>
    </source>
</reference>
<gene>
    <name evidence="2" type="ORF">SPDO_30450</name>
</gene>
<protein>
    <submittedName>
        <fullName evidence="2">Uncharacterized protein</fullName>
    </submittedName>
</protein>
<dbReference type="RefSeq" id="WP_143559669.1">
    <property type="nucleotide sequence ID" value="NZ_NBBI01000009.1"/>
</dbReference>
<organism evidence="2 3">
    <name type="scientific">Sphingomonas dokdonensis</name>
    <dbReference type="NCBI Taxonomy" id="344880"/>
    <lineage>
        <taxon>Bacteria</taxon>
        <taxon>Pseudomonadati</taxon>
        <taxon>Pseudomonadota</taxon>
        <taxon>Alphaproteobacteria</taxon>
        <taxon>Sphingomonadales</taxon>
        <taxon>Sphingomonadaceae</taxon>
        <taxon>Sphingomonas</taxon>
    </lineage>
</organism>
<evidence type="ECO:0000313" key="2">
    <source>
        <dbReference type="EMBL" id="OWK27805.1"/>
    </source>
</evidence>